<dbReference type="PANTHER" id="PTHR10615">
    <property type="entry name" value="HISTONE ACETYLTRANSFERASE"/>
    <property type="match status" value="1"/>
</dbReference>
<dbReference type="AlphaFoldDB" id="A0AA39LDN1"/>
<dbReference type="InterPro" id="IPR016181">
    <property type="entry name" value="Acyl_CoA_acyltransferase"/>
</dbReference>
<protein>
    <recommendedName>
        <fullName evidence="6 17">Histone acetyltransferase</fullName>
        <ecNumber evidence="6 17">2.3.1.48</ecNumber>
    </recommendedName>
</protein>
<dbReference type="Gene3D" id="3.90.550.10">
    <property type="entry name" value="Spore Coat Polysaccharide Biosynthesis Protein SpsA, Chain A"/>
    <property type="match status" value="1"/>
</dbReference>
<feature type="region of interest" description="Disordered" evidence="18">
    <location>
        <begin position="462"/>
        <end position="483"/>
    </location>
</feature>
<keyword evidence="7" id="KW-0328">Glycosyltransferase</keyword>
<keyword evidence="10" id="KW-0735">Signal-anchor</keyword>
<evidence type="ECO:0000256" key="16">
    <source>
        <dbReference type="PIRSR" id="PIRSR602717-51"/>
    </source>
</evidence>
<dbReference type="EMBL" id="JAUCMV010000005">
    <property type="protein sequence ID" value="KAK0393931.1"/>
    <property type="molecule type" value="Genomic_DNA"/>
</dbReference>
<feature type="compositionally biased region" description="Polar residues" evidence="18">
    <location>
        <begin position="391"/>
        <end position="403"/>
    </location>
</feature>
<keyword evidence="22" id="KW-1185">Reference proteome</keyword>
<dbReference type="Proteomes" id="UP001175271">
    <property type="component" value="Unassembled WGS sequence"/>
</dbReference>
<comment type="pathway">
    <text evidence="3">Protein modification; protein glycosylation.</text>
</comment>
<comment type="subcellular location">
    <subcellularLocation>
        <location evidence="2">Membrane</location>
        <topology evidence="2">Single-pass type II membrane protein</topology>
    </subcellularLocation>
    <subcellularLocation>
        <location evidence="1 17">Nucleus</location>
    </subcellularLocation>
</comment>
<dbReference type="InterPro" id="IPR036388">
    <property type="entry name" value="WH-like_DNA-bd_sf"/>
</dbReference>
<evidence type="ECO:0000256" key="8">
    <source>
        <dbReference type="ARBA" id="ARBA00022679"/>
    </source>
</evidence>
<dbReference type="InterPro" id="IPR050603">
    <property type="entry name" value="MYST_HAT"/>
</dbReference>
<dbReference type="GO" id="GO:0005975">
    <property type="term" value="P:carbohydrate metabolic process"/>
    <property type="evidence" value="ECO:0007669"/>
    <property type="project" value="InterPro"/>
</dbReference>
<comment type="catalytic activity">
    <reaction evidence="17">
        <text>L-lysyl-[protein] + acetyl-CoA = N(6)-acetyl-L-lysyl-[protein] + CoA + H(+)</text>
        <dbReference type="Rhea" id="RHEA:45948"/>
        <dbReference type="Rhea" id="RHEA-COMP:9752"/>
        <dbReference type="Rhea" id="RHEA-COMP:10731"/>
        <dbReference type="ChEBI" id="CHEBI:15378"/>
        <dbReference type="ChEBI" id="CHEBI:29969"/>
        <dbReference type="ChEBI" id="CHEBI:57287"/>
        <dbReference type="ChEBI" id="CHEBI:57288"/>
        <dbReference type="ChEBI" id="CHEBI:61930"/>
        <dbReference type="EC" id="2.3.1.48"/>
    </reaction>
</comment>
<feature type="transmembrane region" description="Helical" evidence="19">
    <location>
        <begin position="7"/>
        <end position="29"/>
    </location>
</feature>
<keyword evidence="9 19" id="KW-0812">Transmembrane</keyword>
<evidence type="ECO:0000256" key="7">
    <source>
        <dbReference type="ARBA" id="ARBA00022676"/>
    </source>
</evidence>
<dbReference type="GO" id="GO:0044545">
    <property type="term" value="C:NSL complex"/>
    <property type="evidence" value="ECO:0007669"/>
    <property type="project" value="TreeGrafter"/>
</dbReference>
<keyword evidence="13 19" id="KW-0472">Membrane</keyword>
<evidence type="ECO:0000313" key="22">
    <source>
        <dbReference type="Proteomes" id="UP001175271"/>
    </source>
</evidence>
<dbReference type="GO" id="GO:0016020">
    <property type="term" value="C:membrane"/>
    <property type="evidence" value="ECO:0007669"/>
    <property type="project" value="UniProtKB-SubCell"/>
</dbReference>
<keyword evidence="12" id="KW-0007">Acetylation</keyword>
<dbReference type="GO" id="GO:0006355">
    <property type="term" value="P:regulation of DNA-templated transcription"/>
    <property type="evidence" value="ECO:0007669"/>
    <property type="project" value="InterPro"/>
</dbReference>
<evidence type="ECO:0000256" key="17">
    <source>
        <dbReference type="RuleBase" id="RU361211"/>
    </source>
</evidence>
<keyword evidence="8" id="KW-0808">Transferase</keyword>
<feature type="active site" description="Proton donor/acceptor" evidence="16">
    <location>
        <position position="752"/>
    </location>
</feature>
<dbReference type="InterPro" id="IPR016197">
    <property type="entry name" value="Chromo-like_dom_sf"/>
</dbReference>
<dbReference type="PRINTS" id="PR02050">
    <property type="entry name" value="B14GALTRFASE"/>
</dbReference>
<evidence type="ECO:0000256" key="18">
    <source>
        <dbReference type="SAM" id="MobiDB-lite"/>
    </source>
</evidence>
<dbReference type="Gene3D" id="2.30.30.140">
    <property type="match status" value="1"/>
</dbReference>
<dbReference type="InterPro" id="IPR029044">
    <property type="entry name" value="Nucleotide-diphossugar_trans"/>
</dbReference>
<evidence type="ECO:0000256" key="14">
    <source>
        <dbReference type="ARBA" id="ARBA00023180"/>
    </source>
</evidence>
<evidence type="ECO:0000256" key="9">
    <source>
        <dbReference type="ARBA" id="ARBA00022692"/>
    </source>
</evidence>
<comment type="caution">
    <text evidence="21">The sequence shown here is derived from an EMBL/GenBank/DDBJ whole genome shotgun (WGS) entry which is preliminary data.</text>
</comment>
<dbReference type="GO" id="GO:0035267">
    <property type="term" value="C:NuA4 histone acetyltransferase complex"/>
    <property type="evidence" value="ECO:0007669"/>
    <property type="project" value="TreeGrafter"/>
</dbReference>
<dbReference type="Gene3D" id="1.10.10.10">
    <property type="entry name" value="Winged helix-like DNA-binding domain superfamily/Winged helix DNA-binding domain"/>
    <property type="match status" value="1"/>
</dbReference>
<comment type="similarity">
    <text evidence="5 17">Belongs to the MYST (SAS/MOZ) family.</text>
</comment>
<dbReference type="Gene3D" id="3.30.60.60">
    <property type="entry name" value="N-acetyl transferase-like"/>
    <property type="match status" value="1"/>
</dbReference>
<organism evidence="21 22">
    <name type="scientific">Steinernema hermaphroditum</name>
    <dbReference type="NCBI Taxonomy" id="289476"/>
    <lineage>
        <taxon>Eukaryota</taxon>
        <taxon>Metazoa</taxon>
        <taxon>Ecdysozoa</taxon>
        <taxon>Nematoda</taxon>
        <taxon>Chromadorea</taxon>
        <taxon>Rhabditida</taxon>
        <taxon>Tylenchina</taxon>
        <taxon>Panagrolaimomorpha</taxon>
        <taxon>Strongyloidoidea</taxon>
        <taxon>Steinernematidae</taxon>
        <taxon>Steinernema</taxon>
    </lineage>
</organism>
<feature type="region of interest" description="Disordered" evidence="18">
    <location>
        <begin position="391"/>
        <end position="411"/>
    </location>
</feature>
<sequence>MIKKLQLVLFIFICGGAIHLFLYVCTLGAHCTVSMCFQFGFFKNLDHIWARLTVLGYFRSKGYLKAQPSNLTHCPEKPPNLQGRIHLCMASLQLTEIKKLFPALEAGGHGQPSTCRSLQKVAIIVPFRNRDEHLRVFLRNIHSFLAKQQLDYAIFVIEQVEGEVFNRAKLMNVGFAEASKMYDWNCFIFHDVDLLPEDDRNLYRCGDQPRHMSVAVDKFKYKLPYRTIFGGINAITPDQMLKMNGYSNDFWGWGGEDDNMYKRSVFAGYRISRYSATIGRYKMIKHARDKTNPINRCTKRLLNATRKRWMTDGLSNLNYKVVSLVRHHLYTNIKKLNATMRRNRGRIQTLEQDPEIKQGEVFLVRRTMGEKEEEAICEVIDVKTLTSANPLLMPQSSRSNSGTPPAKRVRFSEPGSAALSSAAASAAANTAALKAAEEFAVQRAQHDELEAAVRGIQDFTKNEEDDDEHAESPSPVKEAAPAPQIPERVTYSIYYVHFLNSDRRLDTWLDRSKFIERKSPDIVVTAPAVPKGETGSSSSLMTRSQKRIHEEFNHVQKAYSDMDATTAALEKAHEEFTKIKNLEKVAYGNYEIDVWYFSPYPEVMCKTGKLYICEFCLAYMDDEEEYICHLRHTCKRRQPPGDEIYRCGNLSVFEVDGRTNKTYCQCLCLLSKLFMDHKTLYFDVDTFLFYILCEVDHRGAHLVGHFSKERNSINNLACIMILPPYQRKGYGKLLIQISYALSTREGVIGTPEKPLSDLGKVSYRSYWWYVLLKLIEENRIEDITVSDLSRNSGIHHDDIVSTMQTVGMIKYWKGDYVVRTNRRIVDQIRSKMKVGGTPKLLLHEELLRWTPKTSWNV</sequence>
<evidence type="ECO:0000256" key="12">
    <source>
        <dbReference type="ARBA" id="ARBA00022990"/>
    </source>
</evidence>
<dbReference type="InterPro" id="IPR040706">
    <property type="entry name" value="Zf-MYST"/>
</dbReference>
<dbReference type="FunFam" id="3.30.60.60:FF:000001">
    <property type="entry name" value="Histone acetyltransferase"/>
    <property type="match status" value="1"/>
</dbReference>
<dbReference type="FunFam" id="3.40.630.30:FF:000002">
    <property type="entry name" value="Histone acetyltransferase"/>
    <property type="match status" value="1"/>
</dbReference>
<reference evidence="21" key="1">
    <citation type="submission" date="2023-06" db="EMBL/GenBank/DDBJ databases">
        <title>Genomic analysis of the entomopathogenic nematode Steinernema hermaphroditum.</title>
        <authorList>
            <person name="Schwarz E.M."/>
            <person name="Heppert J.K."/>
            <person name="Baniya A."/>
            <person name="Schwartz H.T."/>
            <person name="Tan C.-H."/>
            <person name="Antoshechkin I."/>
            <person name="Sternberg P.W."/>
            <person name="Goodrich-Blair H."/>
            <person name="Dillman A.R."/>
        </authorList>
    </citation>
    <scope>NUCLEOTIDE SEQUENCE</scope>
    <source>
        <strain evidence="21">PS9179</strain>
        <tissue evidence="21">Whole animal</tissue>
    </source>
</reference>
<dbReference type="GO" id="GO:0046972">
    <property type="term" value="F:histone H4K16 acetyltransferase activity"/>
    <property type="evidence" value="ECO:0007669"/>
    <property type="project" value="TreeGrafter"/>
</dbReference>
<keyword evidence="14" id="KW-0325">Glycoprotein</keyword>
<proteinExistence type="inferred from homology"/>
<evidence type="ECO:0000256" key="6">
    <source>
        <dbReference type="ARBA" id="ARBA00013184"/>
    </source>
</evidence>
<dbReference type="Gene3D" id="3.40.630.30">
    <property type="match status" value="1"/>
</dbReference>
<keyword evidence="11 19" id="KW-1133">Transmembrane helix</keyword>
<dbReference type="SUPFAM" id="SSF54160">
    <property type="entry name" value="Chromo domain-like"/>
    <property type="match status" value="1"/>
</dbReference>
<name>A0AA39LDN1_9BILA</name>
<dbReference type="GO" id="GO:0005634">
    <property type="term" value="C:nucleus"/>
    <property type="evidence" value="ECO:0007669"/>
    <property type="project" value="UniProtKB-SubCell"/>
</dbReference>
<dbReference type="FunFam" id="1.10.10.10:FF:000022">
    <property type="entry name" value="Histone acetyltransferase"/>
    <property type="match status" value="1"/>
</dbReference>
<dbReference type="Pfam" id="PF11717">
    <property type="entry name" value="Tudor-knot"/>
    <property type="match status" value="1"/>
</dbReference>
<dbReference type="Pfam" id="PF01853">
    <property type="entry name" value="MOZ_SAS"/>
    <property type="match status" value="1"/>
</dbReference>
<evidence type="ECO:0000256" key="19">
    <source>
        <dbReference type="SAM" id="Phobius"/>
    </source>
</evidence>
<dbReference type="InterPro" id="IPR027995">
    <property type="entry name" value="Galactosyl_T_N"/>
</dbReference>
<evidence type="ECO:0000256" key="15">
    <source>
        <dbReference type="ARBA" id="ARBA00023242"/>
    </source>
</evidence>
<evidence type="ECO:0000256" key="2">
    <source>
        <dbReference type="ARBA" id="ARBA00004606"/>
    </source>
</evidence>
<dbReference type="EC" id="2.3.1.48" evidence="6 17"/>
<evidence type="ECO:0000256" key="3">
    <source>
        <dbReference type="ARBA" id="ARBA00004922"/>
    </source>
</evidence>
<evidence type="ECO:0000259" key="20">
    <source>
        <dbReference type="PROSITE" id="PS51726"/>
    </source>
</evidence>
<accession>A0AA39LDN1</accession>
<dbReference type="InterPro" id="IPR002717">
    <property type="entry name" value="HAT_MYST-type"/>
</dbReference>
<evidence type="ECO:0000256" key="13">
    <source>
        <dbReference type="ARBA" id="ARBA00023136"/>
    </source>
</evidence>
<feature type="domain" description="MYST-type HAT" evidence="20">
    <location>
        <begin position="577"/>
        <end position="851"/>
    </location>
</feature>
<dbReference type="InterPro" id="IPR003859">
    <property type="entry name" value="Galactosyl_T"/>
</dbReference>
<evidence type="ECO:0000256" key="11">
    <source>
        <dbReference type="ARBA" id="ARBA00022989"/>
    </source>
</evidence>
<dbReference type="Pfam" id="PF17772">
    <property type="entry name" value="zf-MYST"/>
    <property type="match status" value="1"/>
</dbReference>
<gene>
    <name evidence="21" type="ORF">QR680_000476</name>
</gene>
<evidence type="ECO:0000256" key="4">
    <source>
        <dbReference type="ARBA" id="ARBA00005735"/>
    </source>
</evidence>
<dbReference type="GO" id="GO:0072487">
    <property type="term" value="C:MSL complex"/>
    <property type="evidence" value="ECO:0007669"/>
    <property type="project" value="TreeGrafter"/>
</dbReference>
<dbReference type="InterPro" id="IPR025995">
    <property type="entry name" value="Tudor-knot"/>
</dbReference>
<evidence type="ECO:0000256" key="10">
    <source>
        <dbReference type="ARBA" id="ARBA00022968"/>
    </source>
</evidence>
<keyword evidence="15 17" id="KW-0539">Nucleus</keyword>
<dbReference type="Pfam" id="PF13733">
    <property type="entry name" value="Glyco_transf_7N"/>
    <property type="match status" value="1"/>
</dbReference>
<evidence type="ECO:0000256" key="1">
    <source>
        <dbReference type="ARBA" id="ARBA00004123"/>
    </source>
</evidence>
<dbReference type="SUPFAM" id="SSF53448">
    <property type="entry name" value="Nucleotide-diphospho-sugar transferases"/>
    <property type="match status" value="1"/>
</dbReference>
<dbReference type="SUPFAM" id="SSF55729">
    <property type="entry name" value="Acyl-CoA N-acyltransferases (Nat)"/>
    <property type="match status" value="1"/>
</dbReference>
<dbReference type="GO" id="GO:0016757">
    <property type="term" value="F:glycosyltransferase activity"/>
    <property type="evidence" value="ECO:0007669"/>
    <property type="project" value="UniProtKB-KW"/>
</dbReference>
<dbReference type="CDD" id="cd00899">
    <property type="entry name" value="b4GalT"/>
    <property type="match status" value="1"/>
</dbReference>
<dbReference type="InterPro" id="IPR027791">
    <property type="entry name" value="Galactosyl_T_C"/>
</dbReference>
<comment type="similarity">
    <text evidence="4">Belongs to the glycosyltransferase 7 family.</text>
</comment>
<dbReference type="Pfam" id="PF02709">
    <property type="entry name" value="Glyco_transf_7C"/>
    <property type="match status" value="1"/>
</dbReference>
<evidence type="ECO:0000256" key="5">
    <source>
        <dbReference type="ARBA" id="ARBA00010107"/>
    </source>
</evidence>
<evidence type="ECO:0000313" key="21">
    <source>
        <dbReference type="EMBL" id="KAK0393931.1"/>
    </source>
</evidence>
<dbReference type="PROSITE" id="PS51726">
    <property type="entry name" value="MYST_HAT"/>
    <property type="match status" value="1"/>
</dbReference>
<dbReference type="PANTHER" id="PTHR10615:SF82">
    <property type="entry name" value="HISTONE ACETYLTRANSFERASE KAT8"/>
    <property type="match status" value="1"/>
</dbReference>